<evidence type="ECO:0000256" key="9">
    <source>
        <dbReference type="SAM" id="Phobius"/>
    </source>
</evidence>
<accession>A0A7Y0PNI8</accession>
<feature type="transmembrane region" description="Helical" evidence="9">
    <location>
        <begin position="103"/>
        <end position="124"/>
    </location>
</feature>
<dbReference type="Pfam" id="PF02518">
    <property type="entry name" value="HATPase_c"/>
    <property type="match status" value="1"/>
</dbReference>
<feature type="transmembrane region" description="Helical" evidence="9">
    <location>
        <begin position="6"/>
        <end position="24"/>
    </location>
</feature>
<comment type="caution">
    <text evidence="11">The sequence shown here is derived from an EMBL/GenBank/DDBJ whole genome shotgun (WGS) entry which is preliminary data.</text>
</comment>
<dbReference type="PANTHER" id="PTHR43065:SF10">
    <property type="entry name" value="PEROXIDE STRESS-ACTIVATED HISTIDINE KINASE MAK3"/>
    <property type="match status" value="1"/>
</dbReference>
<feature type="transmembrane region" description="Helical" evidence="9">
    <location>
        <begin position="144"/>
        <end position="168"/>
    </location>
</feature>
<feature type="domain" description="Histidine kinase" evidence="10">
    <location>
        <begin position="363"/>
        <end position="573"/>
    </location>
</feature>
<evidence type="ECO:0000256" key="5">
    <source>
        <dbReference type="ARBA" id="ARBA00022741"/>
    </source>
</evidence>
<keyword evidence="9" id="KW-1133">Transmembrane helix</keyword>
<evidence type="ECO:0000256" key="7">
    <source>
        <dbReference type="ARBA" id="ARBA00022840"/>
    </source>
</evidence>
<dbReference type="InterPro" id="IPR003661">
    <property type="entry name" value="HisK_dim/P_dom"/>
</dbReference>
<dbReference type="InterPro" id="IPR036097">
    <property type="entry name" value="HisK_dim/P_sf"/>
</dbReference>
<dbReference type="AlphaFoldDB" id="A0A7Y0PNI8"/>
<keyword evidence="8" id="KW-0902">Two-component regulatory system</keyword>
<dbReference type="PROSITE" id="PS50109">
    <property type="entry name" value="HIS_KIN"/>
    <property type="match status" value="1"/>
</dbReference>
<keyword evidence="6" id="KW-0418">Kinase</keyword>
<dbReference type="SMART" id="SM00387">
    <property type="entry name" value="HATPase_c"/>
    <property type="match status" value="1"/>
</dbReference>
<dbReference type="GO" id="GO:0000155">
    <property type="term" value="F:phosphorelay sensor kinase activity"/>
    <property type="evidence" value="ECO:0007669"/>
    <property type="project" value="InterPro"/>
</dbReference>
<keyword evidence="3" id="KW-0597">Phosphoprotein</keyword>
<evidence type="ECO:0000256" key="8">
    <source>
        <dbReference type="ARBA" id="ARBA00023012"/>
    </source>
</evidence>
<dbReference type="PRINTS" id="PR00344">
    <property type="entry name" value="BCTRLSENSOR"/>
</dbReference>
<proteinExistence type="predicted"/>
<evidence type="ECO:0000313" key="11">
    <source>
        <dbReference type="EMBL" id="NMO78905.1"/>
    </source>
</evidence>
<feature type="transmembrane region" description="Helical" evidence="9">
    <location>
        <begin position="62"/>
        <end position="82"/>
    </location>
</feature>
<dbReference type="SUPFAM" id="SSF55874">
    <property type="entry name" value="ATPase domain of HSP90 chaperone/DNA topoisomerase II/histidine kinase"/>
    <property type="match status" value="1"/>
</dbReference>
<dbReference type="PANTHER" id="PTHR43065">
    <property type="entry name" value="SENSOR HISTIDINE KINASE"/>
    <property type="match status" value="1"/>
</dbReference>
<organism evidence="11 12">
    <name type="scientific">Niallia alba</name>
    <dbReference type="NCBI Taxonomy" id="2729105"/>
    <lineage>
        <taxon>Bacteria</taxon>
        <taxon>Bacillati</taxon>
        <taxon>Bacillota</taxon>
        <taxon>Bacilli</taxon>
        <taxon>Bacillales</taxon>
        <taxon>Bacillaceae</taxon>
        <taxon>Niallia</taxon>
    </lineage>
</organism>
<reference evidence="11 12" key="1">
    <citation type="submission" date="2020-04" db="EMBL/GenBank/DDBJ databases">
        <title>Bacillus sp. UniB3 isolated from commercial digestive syrup.</title>
        <authorList>
            <person name="Thorat V."/>
            <person name="Kirdat K."/>
            <person name="Tiwarekar B."/>
            <person name="Yadav A."/>
        </authorList>
    </citation>
    <scope>NUCLEOTIDE SEQUENCE [LARGE SCALE GENOMIC DNA]</scope>
    <source>
        <strain evidence="11 12">UniB3</strain>
    </source>
</reference>
<dbReference type="SUPFAM" id="SSF47384">
    <property type="entry name" value="Homodimeric domain of signal transducing histidine kinase"/>
    <property type="match status" value="1"/>
</dbReference>
<evidence type="ECO:0000259" key="10">
    <source>
        <dbReference type="PROSITE" id="PS50109"/>
    </source>
</evidence>
<dbReference type="InterPro" id="IPR035965">
    <property type="entry name" value="PAS-like_dom_sf"/>
</dbReference>
<dbReference type="CDD" id="cd00082">
    <property type="entry name" value="HisKA"/>
    <property type="match status" value="1"/>
</dbReference>
<dbReference type="Gene3D" id="3.30.450.20">
    <property type="entry name" value="PAS domain"/>
    <property type="match status" value="1"/>
</dbReference>
<keyword evidence="9" id="KW-0812">Transmembrane</keyword>
<gene>
    <name evidence="11" type="ORF">HHU08_18260</name>
</gene>
<evidence type="ECO:0000256" key="2">
    <source>
        <dbReference type="ARBA" id="ARBA00012438"/>
    </source>
</evidence>
<sequence>MEAILLLMVSLVPLIISVTIIFYSQSQLTKALSLFLFMLSFWQMDIAVLYAGDFLSQDTIELLFKILRIGTICIMPVMYYFSYYLVSGNIEFKRFRVLFNKPFLYVLIFYSLFAYFINFTSLGIKDFVVMEGSLLSSEYVLPIYGEWNILFILNIVLLYLNTIILLIISFKIRDPIYKSFYMKFVIAVLIIYINGVFSGFIFIPLFFSSFNSLIAAVILFLSFFQMQSTHLNSMNAELSRQSELLEAIMDINPNYLLVKNGKEQIVKMNPSFLHLLSLENKNWLGRPFSYITDRINMVTEKPHRYVDSRGKNYFLIWGKKELIHSTGEEYHIYFGHDITEQKQNEQLMISSEKLKVVGEMAASVAHEIRNPLTTIRGFIQLLKEKNDASGYETILLDEIDRINEVLKELLILSKPEAKENENNNLPVTKAFLELKNIKVLFQAVANEQNKEIIVENREERELIASIDNSQFKQVLLNILKNSIEAISPQTGKVKVILDQKETHCRIRIVDNGDGISKERLARIGEPYYTSKEKGTGIGLTICLKLLKQNNGDMIVKSKEGWGTAVTIILPCIQ</sequence>
<dbReference type="InterPro" id="IPR003594">
    <property type="entry name" value="HATPase_dom"/>
</dbReference>
<protein>
    <recommendedName>
        <fullName evidence="2">histidine kinase</fullName>
        <ecNumber evidence="2">2.7.13.3</ecNumber>
    </recommendedName>
</protein>
<feature type="transmembrane region" description="Helical" evidence="9">
    <location>
        <begin position="180"/>
        <end position="197"/>
    </location>
</feature>
<dbReference type="RefSeq" id="WP_169189001.1">
    <property type="nucleotide sequence ID" value="NZ_JABBPK010000001.1"/>
</dbReference>
<evidence type="ECO:0000256" key="4">
    <source>
        <dbReference type="ARBA" id="ARBA00022679"/>
    </source>
</evidence>
<dbReference type="SUPFAM" id="SSF55785">
    <property type="entry name" value="PYP-like sensor domain (PAS domain)"/>
    <property type="match status" value="1"/>
</dbReference>
<keyword evidence="9" id="KW-0472">Membrane</keyword>
<evidence type="ECO:0000256" key="1">
    <source>
        <dbReference type="ARBA" id="ARBA00000085"/>
    </source>
</evidence>
<keyword evidence="7" id="KW-0067">ATP-binding</keyword>
<keyword evidence="12" id="KW-1185">Reference proteome</keyword>
<keyword evidence="4" id="KW-0808">Transferase</keyword>
<dbReference type="Gene3D" id="3.30.565.10">
    <property type="entry name" value="Histidine kinase-like ATPase, C-terminal domain"/>
    <property type="match status" value="1"/>
</dbReference>
<dbReference type="Proteomes" id="UP000588491">
    <property type="component" value="Unassembled WGS sequence"/>
</dbReference>
<name>A0A7Y0PNI8_9BACI</name>
<comment type="catalytic activity">
    <reaction evidence="1">
        <text>ATP + protein L-histidine = ADP + protein N-phospho-L-histidine.</text>
        <dbReference type="EC" id="2.7.13.3"/>
    </reaction>
</comment>
<dbReference type="InterPro" id="IPR036890">
    <property type="entry name" value="HATPase_C_sf"/>
</dbReference>
<dbReference type="SMART" id="SM00388">
    <property type="entry name" value="HisKA"/>
    <property type="match status" value="1"/>
</dbReference>
<evidence type="ECO:0000256" key="6">
    <source>
        <dbReference type="ARBA" id="ARBA00022777"/>
    </source>
</evidence>
<dbReference type="Gene3D" id="1.10.287.130">
    <property type="match status" value="1"/>
</dbReference>
<evidence type="ECO:0000313" key="12">
    <source>
        <dbReference type="Proteomes" id="UP000588491"/>
    </source>
</evidence>
<dbReference type="InterPro" id="IPR004358">
    <property type="entry name" value="Sig_transdc_His_kin-like_C"/>
</dbReference>
<evidence type="ECO:0000256" key="3">
    <source>
        <dbReference type="ARBA" id="ARBA00022553"/>
    </source>
</evidence>
<feature type="transmembrane region" description="Helical" evidence="9">
    <location>
        <begin position="31"/>
        <end position="50"/>
    </location>
</feature>
<dbReference type="EMBL" id="JABBPK010000001">
    <property type="protein sequence ID" value="NMO78905.1"/>
    <property type="molecule type" value="Genomic_DNA"/>
</dbReference>
<dbReference type="InterPro" id="IPR005467">
    <property type="entry name" value="His_kinase_dom"/>
</dbReference>
<keyword evidence="5" id="KW-0547">Nucleotide-binding</keyword>
<dbReference type="Pfam" id="PF00512">
    <property type="entry name" value="HisKA"/>
    <property type="match status" value="1"/>
</dbReference>
<dbReference type="EC" id="2.7.13.3" evidence="2"/>
<dbReference type="GO" id="GO:0005524">
    <property type="term" value="F:ATP binding"/>
    <property type="evidence" value="ECO:0007669"/>
    <property type="project" value="UniProtKB-KW"/>
</dbReference>